<gene>
    <name evidence="4" type="ORF">KFV11_01430</name>
</gene>
<dbReference type="SUPFAM" id="SSF56349">
    <property type="entry name" value="DNA breaking-rejoining enzymes"/>
    <property type="match status" value="1"/>
</dbReference>
<organism evidence="4 5">
    <name type="scientific">Macrococcus equipercicus</name>
    <dbReference type="NCBI Taxonomy" id="69967"/>
    <lineage>
        <taxon>Bacteria</taxon>
        <taxon>Bacillati</taxon>
        <taxon>Bacillota</taxon>
        <taxon>Bacilli</taxon>
        <taxon>Bacillales</taxon>
        <taxon>Staphylococcaceae</taxon>
        <taxon>Macrococcus</taxon>
    </lineage>
</organism>
<sequence>MPSIKKVVLKSGEVRYQFSVYLGIDKITGKKKRTNRSFSSLHEAKIELKKIQLQGLENKTQTIHRYTYEDVYLLWLENHKSEIRGTTLASKESKFRKRILPKFGRIPIKEITRCIVRQSLMNGQRNLRLLMTMSFRLVSFLITR</sequence>
<dbReference type="GO" id="GO:0003677">
    <property type="term" value="F:DNA binding"/>
    <property type="evidence" value="ECO:0007669"/>
    <property type="project" value="UniProtKB-KW"/>
</dbReference>
<dbReference type="Pfam" id="PF14659">
    <property type="entry name" value="Phage_int_SAM_3"/>
    <property type="match status" value="1"/>
</dbReference>
<dbReference type="Proteomes" id="UP001057381">
    <property type="component" value="Chromosome"/>
</dbReference>
<evidence type="ECO:0000313" key="5">
    <source>
        <dbReference type="Proteomes" id="UP001057381"/>
    </source>
</evidence>
<protein>
    <submittedName>
        <fullName evidence="4">Arm DNA-binding domain-containing protein</fullName>
    </submittedName>
</protein>
<feature type="domain" description="AP2-like integrase N-terminal" evidence="2">
    <location>
        <begin position="15"/>
        <end position="58"/>
    </location>
</feature>
<dbReference type="GO" id="GO:0015074">
    <property type="term" value="P:DNA integration"/>
    <property type="evidence" value="ECO:0007669"/>
    <property type="project" value="InterPro"/>
</dbReference>
<keyword evidence="1 4" id="KW-0238">DNA-binding</keyword>
<dbReference type="AlphaFoldDB" id="A0A9Q9BU23"/>
<dbReference type="InterPro" id="IPR010998">
    <property type="entry name" value="Integrase_recombinase_N"/>
</dbReference>
<feature type="domain" description="Integrase SAM-like N-terminal" evidence="3">
    <location>
        <begin position="67"/>
        <end position="114"/>
    </location>
</feature>
<proteinExistence type="predicted"/>
<evidence type="ECO:0000256" key="1">
    <source>
        <dbReference type="ARBA" id="ARBA00023125"/>
    </source>
</evidence>
<dbReference type="InterPro" id="IPR011010">
    <property type="entry name" value="DNA_brk_join_enz"/>
</dbReference>
<dbReference type="RefSeq" id="WP_254250131.1">
    <property type="nucleotide sequence ID" value="NZ_CP073809.1"/>
</dbReference>
<dbReference type="Gene3D" id="1.10.150.130">
    <property type="match status" value="1"/>
</dbReference>
<accession>A0A9Q9BU23</accession>
<name>A0A9Q9BU23_9STAP</name>
<dbReference type="InterPro" id="IPR028259">
    <property type="entry name" value="AP2-like_int_N"/>
</dbReference>
<evidence type="ECO:0000259" key="3">
    <source>
        <dbReference type="Pfam" id="PF14659"/>
    </source>
</evidence>
<dbReference type="InterPro" id="IPR004107">
    <property type="entry name" value="Integrase_SAM-like_N"/>
</dbReference>
<dbReference type="Pfam" id="PF14657">
    <property type="entry name" value="Arm-DNA-bind_4"/>
    <property type="match status" value="1"/>
</dbReference>
<evidence type="ECO:0000259" key="2">
    <source>
        <dbReference type="Pfam" id="PF14657"/>
    </source>
</evidence>
<dbReference type="EMBL" id="CP073809">
    <property type="protein sequence ID" value="UTH14061.1"/>
    <property type="molecule type" value="Genomic_DNA"/>
</dbReference>
<dbReference type="KEGG" id="mequ:KFV11_01430"/>
<reference evidence="4" key="1">
    <citation type="submission" date="2021-04" db="EMBL/GenBank/DDBJ databases">
        <title>Complete Genome Sequences of Macrococcus spp. from dog and cattle.</title>
        <authorList>
            <person name="Schwendener S."/>
            <person name="Perreten V."/>
        </authorList>
    </citation>
    <scope>NUCLEOTIDE SEQUENCE</scope>
    <source>
        <strain evidence="4">Epi0143-OL</strain>
    </source>
</reference>
<evidence type="ECO:0000313" key="4">
    <source>
        <dbReference type="EMBL" id="UTH14061.1"/>
    </source>
</evidence>